<keyword evidence="1" id="KW-0472">Membrane</keyword>
<reference evidence="2 3" key="2">
    <citation type="submission" date="2024-03" db="EMBL/GenBank/DDBJ databases">
        <title>The Genome Sequence of Enterococcus sp. DIV2402.</title>
        <authorList>
            <consortium name="The Broad Institute Genomics Platform"/>
            <consortium name="The Broad Institute Microbial Omics Core"/>
            <consortium name="The Broad Institute Genomic Center for Infectious Diseases"/>
            <person name="Earl A."/>
            <person name="Manson A."/>
            <person name="Gilmore M."/>
            <person name="Schwartman J."/>
            <person name="Shea T."/>
            <person name="Abouelleil A."/>
            <person name="Cao P."/>
            <person name="Chapman S."/>
            <person name="Cusick C."/>
            <person name="Young S."/>
            <person name="Neafsey D."/>
            <person name="Nusbaum C."/>
            <person name="Birren B."/>
        </authorList>
    </citation>
    <scope>NUCLEOTIDE SEQUENCE [LARGE SCALE GENOMIC DNA]</scope>
    <source>
        <strain evidence="2 3">DIV2402</strain>
    </source>
</reference>
<name>A0ABZ2SP72_9ENTE</name>
<accession>A0ABZ2SP72</accession>
<dbReference type="Proteomes" id="UP000664701">
    <property type="component" value="Chromosome"/>
</dbReference>
<dbReference type="RefSeq" id="WP_207940548.1">
    <property type="nucleotide sequence ID" value="NZ_CP147251.1"/>
</dbReference>
<keyword evidence="1" id="KW-0812">Transmembrane</keyword>
<reference evidence="2 3" key="1">
    <citation type="submission" date="2021-03" db="EMBL/GenBank/DDBJ databases">
        <authorList>
            <person name="Gilmore M.S."/>
            <person name="Schwartzman J."/>
            <person name="Van Tyne D."/>
            <person name="Martin M."/>
            <person name="Earl A.M."/>
            <person name="Manson A.L."/>
            <person name="Straub T."/>
            <person name="Salamzade R."/>
            <person name="Saavedra J."/>
            <person name="Lebreton F."/>
            <person name="Prichula J."/>
            <person name="Schaufler K."/>
            <person name="Gaca A."/>
            <person name="Sgardioli B."/>
            <person name="Wagenaar J."/>
            <person name="Strong T."/>
        </authorList>
    </citation>
    <scope>NUCLEOTIDE SEQUENCE [LARGE SCALE GENOMIC DNA]</scope>
    <source>
        <strain evidence="2 3">DIV2402</strain>
    </source>
</reference>
<feature type="transmembrane region" description="Helical" evidence="1">
    <location>
        <begin position="38"/>
        <end position="56"/>
    </location>
</feature>
<sequence>MKKDIKKQHPIFDVGGNLNRFMTGNHGDQYHQNSWKDTLIMIGIVIVGYIVYVTFFK</sequence>
<dbReference type="InterPro" id="IPR045946">
    <property type="entry name" value="DUF6366"/>
</dbReference>
<gene>
    <name evidence="2" type="ORF">DOK78_001945</name>
</gene>
<evidence type="ECO:0000256" key="1">
    <source>
        <dbReference type="SAM" id="Phobius"/>
    </source>
</evidence>
<keyword evidence="3" id="KW-1185">Reference proteome</keyword>
<organism evidence="2 3">
    <name type="scientific">Candidatus Enterococcus lowellii</name>
    <dbReference type="NCBI Taxonomy" id="2230877"/>
    <lineage>
        <taxon>Bacteria</taxon>
        <taxon>Bacillati</taxon>
        <taxon>Bacillota</taxon>
        <taxon>Bacilli</taxon>
        <taxon>Lactobacillales</taxon>
        <taxon>Enterococcaceae</taxon>
        <taxon>Enterococcus</taxon>
    </lineage>
</organism>
<proteinExistence type="predicted"/>
<evidence type="ECO:0000313" key="3">
    <source>
        <dbReference type="Proteomes" id="UP000664701"/>
    </source>
</evidence>
<keyword evidence="1" id="KW-1133">Transmembrane helix</keyword>
<dbReference type="Pfam" id="PF19893">
    <property type="entry name" value="DUF6366"/>
    <property type="match status" value="1"/>
</dbReference>
<dbReference type="EMBL" id="CP147251">
    <property type="protein sequence ID" value="WYJ77307.1"/>
    <property type="molecule type" value="Genomic_DNA"/>
</dbReference>
<protein>
    <submittedName>
        <fullName evidence="2">Uncharacterized protein</fullName>
    </submittedName>
</protein>
<evidence type="ECO:0000313" key="2">
    <source>
        <dbReference type="EMBL" id="WYJ77307.1"/>
    </source>
</evidence>